<feature type="domain" description="Phasin" evidence="2">
    <location>
        <begin position="48"/>
        <end position="145"/>
    </location>
</feature>
<name>A0A3P3G5P9_9HYPH</name>
<proteinExistence type="predicted"/>
<dbReference type="InterPro" id="IPR010234">
    <property type="entry name" value="Phasin_subfam-2"/>
</dbReference>
<gene>
    <name evidence="3" type="ORF">EH240_05725</name>
</gene>
<evidence type="ECO:0000313" key="3">
    <source>
        <dbReference type="EMBL" id="RRI05389.1"/>
    </source>
</evidence>
<protein>
    <submittedName>
        <fullName evidence="3">Phasin</fullName>
    </submittedName>
</protein>
<sequence length="156" mass="16811">METMSTAEKTPDTIEGTALPTFDPSKATAEFRAAAEKGVEQSKEVLTKFKAGSEDAQKALEKSFQTAKAVGSDLSLKTIAVLRANTEATFSHFEALVAVKSPSEFVELQTAFVRKQVETAVEQAKELQAVTTKAVEDVSKPIKSAFEKAIKELKVA</sequence>
<dbReference type="Proteomes" id="UP000273786">
    <property type="component" value="Unassembled WGS sequence"/>
</dbReference>
<dbReference type="NCBIfam" id="TIGR01985">
    <property type="entry name" value="phasin_2"/>
    <property type="match status" value="1"/>
</dbReference>
<dbReference type="AlphaFoldDB" id="A0A3P3G5P9"/>
<dbReference type="RefSeq" id="WP_124996449.1">
    <property type="nucleotide sequence ID" value="NZ_RQXT01000005.1"/>
</dbReference>
<reference evidence="3 4" key="1">
    <citation type="submission" date="2018-11" db="EMBL/GenBank/DDBJ databases">
        <title>the genome of Mesorhizobium tamadayense DSM 28320.</title>
        <authorList>
            <person name="Gao J."/>
        </authorList>
    </citation>
    <scope>NUCLEOTIDE SEQUENCE [LARGE SCALE GENOMIC DNA]</scope>
    <source>
        <strain evidence="3 4">DSM 28320</strain>
    </source>
</reference>
<evidence type="ECO:0000259" key="2">
    <source>
        <dbReference type="Pfam" id="PF09361"/>
    </source>
</evidence>
<comment type="caution">
    <text evidence="3">The sequence shown here is derived from an EMBL/GenBank/DDBJ whole genome shotgun (WGS) entry which is preliminary data.</text>
</comment>
<evidence type="ECO:0000256" key="1">
    <source>
        <dbReference type="SAM" id="MobiDB-lite"/>
    </source>
</evidence>
<feature type="region of interest" description="Disordered" evidence="1">
    <location>
        <begin position="1"/>
        <end position="22"/>
    </location>
</feature>
<dbReference type="OrthoDB" id="8479257at2"/>
<dbReference type="InterPro" id="IPR010127">
    <property type="entry name" value="Phasin_subfam-1"/>
</dbReference>
<organism evidence="3 4">
    <name type="scientific">Mesorhizobium tamadayense</name>
    <dbReference type="NCBI Taxonomy" id="425306"/>
    <lineage>
        <taxon>Bacteria</taxon>
        <taxon>Pseudomonadati</taxon>
        <taxon>Pseudomonadota</taxon>
        <taxon>Alphaproteobacteria</taxon>
        <taxon>Hyphomicrobiales</taxon>
        <taxon>Phyllobacteriaceae</taxon>
        <taxon>Mesorhizobium</taxon>
    </lineage>
</organism>
<dbReference type="EMBL" id="RQXT01000005">
    <property type="protein sequence ID" value="RRI05389.1"/>
    <property type="molecule type" value="Genomic_DNA"/>
</dbReference>
<accession>A0A3P3G5P9</accession>
<keyword evidence="4" id="KW-1185">Reference proteome</keyword>
<dbReference type="Pfam" id="PF09361">
    <property type="entry name" value="Phasin_2"/>
    <property type="match status" value="1"/>
</dbReference>
<dbReference type="NCBIfam" id="TIGR01841">
    <property type="entry name" value="phasin"/>
    <property type="match status" value="1"/>
</dbReference>
<evidence type="ECO:0000313" key="4">
    <source>
        <dbReference type="Proteomes" id="UP000273786"/>
    </source>
</evidence>
<dbReference type="InterPro" id="IPR018968">
    <property type="entry name" value="Phasin"/>
</dbReference>